<dbReference type="InterPro" id="IPR053211">
    <property type="entry name" value="DNA_repair-toleration"/>
</dbReference>
<dbReference type="PANTHER" id="PTHR48060">
    <property type="entry name" value="DNA DAMAGE-REPAIR/TOLERATION PROTEIN DRT100"/>
    <property type="match status" value="1"/>
</dbReference>
<feature type="signal peptide" evidence="4">
    <location>
        <begin position="1"/>
        <end position="25"/>
    </location>
</feature>
<gene>
    <name evidence="7" type="ORF">Tci_452865</name>
</gene>
<keyword evidence="2 4" id="KW-0732">Signal</keyword>
<protein>
    <submittedName>
        <fullName evidence="7">Leucine-rich repeat protein</fullName>
    </submittedName>
</protein>
<name>A0A699HUQ3_TANCI</name>
<feature type="domain" description="Retrovirus-related Pol polyprotein from transposon TNT 1-94-like beta-barrel" evidence="6">
    <location>
        <begin position="361"/>
        <end position="403"/>
    </location>
</feature>
<dbReference type="PANTHER" id="PTHR48060:SF21">
    <property type="entry name" value="L DOMAIN-LIKE PROTEIN"/>
    <property type="match status" value="1"/>
</dbReference>
<dbReference type="Pfam" id="PF13855">
    <property type="entry name" value="LRR_8"/>
    <property type="match status" value="1"/>
</dbReference>
<dbReference type="InterPro" id="IPR054722">
    <property type="entry name" value="PolX-like_BBD"/>
</dbReference>
<evidence type="ECO:0000259" key="6">
    <source>
        <dbReference type="Pfam" id="PF22936"/>
    </source>
</evidence>
<evidence type="ECO:0000256" key="3">
    <source>
        <dbReference type="ARBA" id="ARBA00022737"/>
    </source>
</evidence>
<sequence length="827" mass="91803">MKAVSSVVIVAMVVLLMVEVQVTKAVYCDDNDKKVLLDECEENLREGGMPSKTCCKILGEQQPCIWERQALIEFKQGIIDEADRLASWVGEESDCCKWDGIVCDNGTGHVEIDNFNKPKDRYRKTLEHFKEAHEGKNKEDGITISGIRARLDPVVVWMVFHRLDPSLTVLVDPSKPCTERKSVKGEGCNVTLETLPADMESGEKAALMKKAYSTLILCLGDRVLLEVTKETTAKKLYTYYMSPGTKLDDHIDEFNKLILDLVNIDIEIKDEDQAFMLLTSLPSFYKNFVETLLYGRESLTMEDVLATLNSRELKKKPKGRNYGFVKKVKREHDSNSSDDEGNAYFGEALAVVENDEITELVMDLGKVNIQLHDGSNFILEDVRYVPGLRRSLISLGTLEKEGCTVKMQVGRIKVIKGCRVMMTGIKKNNYVYTLEAKAMTFGGRNHGGVHGVQVEKRVWFEVELQGAQGDREAKVFWVSNNDSVVAQRRLEDKQLEEKANTGCLVKEQEKVHLGIKTGANIMVIGVPGQEGAEGNVVEKMKANESNKANLGKLLKYNAWSTRWSLSISLTYLLESFLECKTLALESLVLSSLGLSGHLSCQLGKLMYLQHLQLGYNNIAGMILDSIGMLSFLKTLDLSNNLISGHIPFLIGQLSLLEVLFLSYNKLNGSLPDSIGRLSLLKELDISYNQLDGSLPNSIEFKTSLWRRQYLNTKTTTCELDSPIPVTNTEFDLLAFRSNKFDGIVPTEICNLAYVQILDLADNNQGFIRFSTFSVSAGAPISAGFSVSAASSIPAATPIAAGIPIPAGHISFLLVVSHSCWYMTVTAG</sequence>
<dbReference type="Gene3D" id="3.80.10.10">
    <property type="entry name" value="Ribonuclease Inhibitor"/>
    <property type="match status" value="2"/>
</dbReference>
<dbReference type="Pfam" id="PF22936">
    <property type="entry name" value="Pol_BBD"/>
    <property type="match status" value="1"/>
</dbReference>
<dbReference type="SUPFAM" id="SSF52058">
    <property type="entry name" value="L domain-like"/>
    <property type="match status" value="1"/>
</dbReference>
<dbReference type="InterPro" id="IPR032675">
    <property type="entry name" value="LRR_dom_sf"/>
</dbReference>
<reference evidence="7" key="1">
    <citation type="journal article" date="2019" name="Sci. Rep.">
        <title>Draft genome of Tanacetum cinerariifolium, the natural source of mosquito coil.</title>
        <authorList>
            <person name="Yamashiro T."/>
            <person name="Shiraishi A."/>
            <person name="Satake H."/>
            <person name="Nakayama K."/>
        </authorList>
    </citation>
    <scope>NUCLEOTIDE SEQUENCE</scope>
</reference>
<dbReference type="EMBL" id="BKCJ010211737">
    <property type="protein sequence ID" value="GEY80891.1"/>
    <property type="molecule type" value="Genomic_DNA"/>
</dbReference>
<evidence type="ECO:0000256" key="1">
    <source>
        <dbReference type="ARBA" id="ARBA00022614"/>
    </source>
</evidence>
<dbReference type="InterPro" id="IPR013210">
    <property type="entry name" value="LRR_N_plant-typ"/>
</dbReference>
<dbReference type="InterPro" id="IPR001611">
    <property type="entry name" value="Leu-rich_rpt"/>
</dbReference>
<dbReference type="Pfam" id="PF14223">
    <property type="entry name" value="Retrotran_gag_2"/>
    <property type="match status" value="1"/>
</dbReference>
<dbReference type="AlphaFoldDB" id="A0A699HUQ3"/>
<proteinExistence type="predicted"/>
<evidence type="ECO:0000256" key="4">
    <source>
        <dbReference type="SAM" id="SignalP"/>
    </source>
</evidence>
<evidence type="ECO:0000313" key="7">
    <source>
        <dbReference type="EMBL" id="GEY80891.1"/>
    </source>
</evidence>
<keyword evidence="1" id="KW-0433">Leucine-rich repeat</keyword>
<comment type="caution">
    <text evidence="7">The sequence shown here is derived from an EMBL/GenBank/DDBJ whole genome shotgun (WGS) entry which is preliminary data.</text>
</comment>
<keyword evidence="3" id="KW-0677">Repeat</keyword>
<feature type="domain" description="Leucine-rich repeat-containing N-terminal plant-type" evidence="5">
    <location>
        <begin position="67"/>
        <end position="104"/>
    </location>
</feature>
<accession>A0A699HUQ3</accession>
<evidence type="ECO:0000256" key="2">
    <source>
        <dbReference type="ARBA" id="ARBA00022729"/>
    </source>
</evidence>
<dbReference type="Pfam" id="PF08263">
    <property type="entry name" value="LRRNT_2"/>
    <property type="match status" value="1"/>
</dbReference>
<organism evidence="7">
    <name type="scientific">Tanacetum cinerariifolium</name>
    <name type="common">Dalmatian daisy</name>
    <name type="synonym">Chrysanthemum cinerariifolium</name>
    <dbReference type="NCBI Taxonomy" id="118510"/>
    <lineage>
        <taxon>Eukaryota</taxon>
        <taxon>Viridiplantae</taxon>
        <taxon>Streptophyta</taxon>
        <taxon>Embryophyta</taxon>
        <taxon>Tracheophyta</taxon>
        <taxon>Spermatophyta</taxon>
        <taxon>Magnoliopsida</taxon>
        <taxon>eudicotyledons</taxon>
        <taxon>Gunneridae</taxon>
        <taxon>Pentapetalae</taxon>
        <taxon>asterids</taxon>
        <taxon>campanulids</taxon>
        <taxon>Asterales</taxon>
        <taxon>Asteraceae</taxon>
        <taxon>Asteroideae</taxon>
        <taxon>Anthemideae</taxon>
        <taxon>Anthemidinae</taxon>
        <taxon>Tanacetum</taxon>
    </lineage>
</organism>
<evidence type="ECO:0000259" key="5">
    <source>
        <dbReference type="Pfam" id="PF08263"/>
    </source>
</evidence>
<feature type="chain" id="PRO_5025577981" evidence="4">
    <location>
        <begin position="26"/>
        <end position="827"/>
    </location>
</feature>
<dbReference type="PROSITE" id="PS51450">
    <property type="entry name" value="LRR"/>
    <property type="match status" value="1"/>
</dbReference>